<protein>
    <submittedName>
        <fullName evidence="1">Non-heme bromoperoxidase BPO-A2</fullName>
        <ecNumber evidence="1">1.11.1.-</ecNumber>
    </submittedName>
</protein>
<keyword evidence="1" id="KW-0575">Peroxidase</keyword>
<dbReference type="InterPro" id="IPR000073">
    <property type="entry name" value="AB_hydrolase_1"/>
</dbReference>
<dbReference type="PRINTS" id="PR00111">
    <property type="entry name" value="ABHYDROLASE"/>
</dbReference>
<evidence type="ECO:0000313" key="1">
    <source>
        <dbReference type="EMBL" id="ASO21478.1"/>
    </source>
</evidence>
<keyword evidence="2" id="KW-1185">Reference proteome</keyword>
<dbReference type="SUPFAM" id="SSF53474">
    <property type="entry name" value="alpha/beta-Hydrolases"/>
    <property type="match status" value="1"/>
</dbReference>
<dbReference type="Proteomes" id="UP000204221">
    <property type="component" value="Chromosome"/>
</dbReference>
<dbReference type="GO" id="GO:0004601">
    <property type="term" value="F:peroxidase activity"/>
    <property type="evidence" value="ECO:0007669"/>
    <property type="project" value="UniProtKB-KW"/>
</dbReference>
<dbReference type="PANTHER" id="PTHR43194:SF2">
    <property type="entry name" value="PEROXISOMAL MEMBRANE PROTEIN LPX1"/>
    <property type="match status" value="1"/>
</dbReference>
<name>A0A221W6F6_9PSEU</name>
<dbReference type="RefSeq" id="WP_093942611.1">
    <property type="nucleotide sequence ID" value="NZ_CP022521.1"/>
</dbReference>
<reference evidence="1 2" key="1">
    <citation type="submission" date="2017-07" db="EMBL/GenBank/DDBJ databases">
        <title>Complete genome sequence of Actinoalloteichus hoggarensis DSM 45943, type strain of Actinoalloteichus hoggarensis.</title>
        <authorList>
            <person name="Ruckert C."/>
            <person name="Nouioui I."/>
            <person name="Willmese J."/>
            <person name="van Wezel G."/>
            <person name="Klenk H.-P."/>
            <person name="Kalinowski J."/>
            <person name="Zotchev S.B."/>
        </authorList>
    </citation>
    <scope>NUCLEOTIDE SEQUENCE [LARGE SCALE GENOMIC DNA]</scope>
    <source>
        <strain evidence="1 2">DSM 45943</strain>
    </source>
</reference>
<dbReference type="InterPro" id="IPR050228">
    <property type="entry name" value="Carboxylesterase_BioH"/>
</dbReference>
<dbReference type="KEGG" id="ahg:AHOG_19280"/>
<proteinExistence type="predicted"/>
<dbReference type="PANTHER" id="PTHR43194">
    <property type="entry name" value="HYDROLASE ALPHA/BETA FOLD FAMILY"/>
    <property type="match status" value="1"/>
</dbReference>
<keyword evidence="1" id="KW-0560">Oxidoreductase</keyword>
<sequence>MAVAVLRGMRCNLEVLRPTESRPSGPAVVCVHGMGVDSLASYYLTIASPLVRAGAEVAMYDLRGHGNSERPPTGYRLDDFSADLAGVIAHLGWQDRPVQLVGNSFGGTVVFHYAAARPRRVASVTAVETEPPTESWSSWMAEALHRTAEELAAPGAVERLGAKRGRVGLRQAESMRALLHDTTLRVDVPAGPLLSEAELADFPIPVLGLYGARSELADRARLLPTLLADCVTVTLPDHGHRLLVDARRTVTDLVVPWITEGRRPGAVPAGAVLRGRGTGGVDRAVDRARRPVKMKNSS</sequence>
<dbReference type="InterPro" id="IPR029058">
    <property type="entry name" value="AB_hydrolase_fold"/>
</dbReference>
<dbReference type="Pfam" id="PF00561">
    <property type="entry name" value="Abhydrolase_1"/>
    <property type="match status" value="1"/>
</dbReference>
<dbReference type="EMBL" id="CP022521">
    <property type="protein sequence ID" value="ASO21478.1"/>
    <property type="molecule type" value="Genomic_DNA"/>
</dbReference>
<dbReference type="Gene3D" id="3.40.50.1820">
    <property type="entry name" value="alpha/beta hydrolase"/>
    <property type="match status" value="1"/>
</dbReference>
<dbReference type="OrthoDB" id="2645723at2"/>
<dbReference type="EC" id="1.11.1.-" evidence="1"/>
<dbReference type="AlphaFoldDB" id="A0A221W6F6"/>
<accession>A0A221W6F6</accession>
<gene>
    <name evidence="1" type="primary">bpoA2</name>
    <name evidence="1" type="ORF">AHOG_19280</name>
</gene>
<organism evidence="1 2">
    <name type="scientific">Actinoalloteichus hoggarensis</name>
    <dbReference type="NCBI Taxonomy" id="1470176"/>
    <lineage>
        <taxon>Bacteria</taxon>
        <taxon>Bacillati</taxon>
        <taxon>Actinomycetota</taxon>
        <taxon>Actinomycetes</taxon>
        <taxon>Pseudonocardiales</taxon>
        <taxon>Pseudonocardiaceae</taxon>
        <taxon>Actinoalloteichus</taxon>
    </lineage>
</organism>
<evidence type="ECO:0000313" key="2">
    <source>
        <dbReference type="Proteomes" id="UP000204221"/>
    </source>
</evidence>